<evidence type="ECO:0000256" key="1">
    <source>
        <dbReference type="SAM" id="MobiDB-lite"/>
    </source>
</evidence>
<dbReference type="VEuPathDB" id="FungiDB:H257_15785"/>
<sequence>MYDMSGLEDFSYDEVMRVTQSEEECVKWCIKVGLLRSPMMCPKCAKPIKLRQQRWRCQLSACGSAQLSVKAGSFFANSKIPICKAVRAIVASGGVAISSTTIPTSSDASELVHVGDVILINQVELRTVVAVTSSAITVDRGIQHPLAGAETILVKQAIFSTYEDTTPLVQVNALGTTLQSTDATTDAIGTHTSVHIQHFSSANAAATVRVPGTVSVTRGSDVVFTSTDLTGVLTVNQYIRIAGATYVVHPTKSFDATSFHIDRVYAGPSYNGVPLYIEGLGASIDLRASGADLAEHATGAVEAVFVGPTSAKTVALRLATADSTQSTTPTARLQVAATGVTLLGGANTIATEFDGLTVRAASFVNVAAGTDELSKQGGAIVLQTGDSTSSIQQLSGGALQLRTGISAHSDSSSGAVSVASGQNSAHSGSVELRSGTAGLNSGSVVIGTGGSTAAANVGGVTVKTGVATTGNGGDVAISTADLTTGAKAGDVSVSGGKSTLAQAGGVTIAGGDGNVGGNVQLSAGATSLGTSIGGKVAVAGGNSAGTGGDVAVSAGNALAAGVGGKVTFSSGTSATGASGDVTASSADAPTTGNVVVTSGAAAAGASGSVSILAGAATGGVSGGITVSIKTSNTGTGGEIKLRGGNSVVGGPISLFSGTSTAGASAAHPLQAYLALCRLVLVAQLEATLVLLQFQPVLPLEAQVVPLLAPSEVEFLVLAVP</sequence>
<dbReference type="VEuPathDB" id="FungiDB:H257_02483"/>
<reference evidence="2 3" key="1">
    <citation type="submission" date="2018-08" db="EMBL/GenBank/DDBJ databases">
        <title>Aphanomyces genome sequencing and annotation.</title>
        <authorList>
            <person name="Minardi D."/>
            <person name="Oidtmann B."/>
            <person name="Van Der Giezen M."/>
            <person name="Studholme D.J."/>
        </authorList>
    </citation>
    <scope>NUCLEOTIDE SEQUENCE [LARGE SCALE GENOMIC DNA]</scope>
    <source>
        <strain evidence="2 3">197901</strain>
    </source>
</reference>
<feature type="compositionally biased region" description="Low complexity" evidence="1">
    <location>
        <begin position="412"/>
        <end position="425"/>
    </location>
</feature>
<dbReference type="EMBL" id="QUTE01010402">
    <property type="protein sequence ID" value="RHZ13922.1"/>
    <property type="molecule type" value="Genomic_DNA"/>
</dbReference>
<dbReference type="AlphaFoldDB" id="A0A397F7Y3"/>
<name>A0A397F7Y3_APHAT</name>
<proteinExistence type="predicted"/>
<protein>
    <submittedName>
        <fullName evidence="2">Uncharacterized protein</fullName>
    </submittedName>
</protein>
<gene>
    <name evidence="2" type="ORF">DYB31_000122</name>
</gene>
<dbReference type="Proteomes" id="UP000266196">
    <property type="component" value="Unassembled WGS sequence"/>
</dbReference>
<comment type="caution">
    <text evidence="2">The sequence shown here is derived from an EMBL/GenBank/DDBJ whole genome shotgun (WGS) entry which is preliminary data.</text>
</comment>
<accession>A0A397F7Y3</accession>
<evidence type="ECO:0000313" key="2">
    <source>
        <dbReference type="EMBL" id="RHZ13922.1"/>
    </source>
</evidence>
<evidence type="ECO:0000313" key="3">
    <source>
        <dbReference type="Proteomes" id="UP000266196"/>
    </source>
</evidence>
<organism evidence="2 3">
    <name type="scientific">Aphanomyces astaci</name>
    <name type="common">Crayfish plague agent</name>
    <dbReference type="NCBI Taxonomy" id="112090"/>
    <lineage>
        <taxon>Eukaryota</taxon>
        <taxon>Sar</taxon>
        <taxon>Stramenopiles</taxon>
        <taxon>Oomycota</taxon>
        <taxon>Saprolegniomycetes</taxon>
        <taxon>Saprolegniales</taxon>
        <taxon>Verrucalvaceae</taxon>
        <taxon>Aphanomyces</taxon>
    </lineage>
</organism>
<feature type="region of interest" description="Disordered" evidence="1">
    <location>
        <begin position="412"/>
        <end position="432"/>
    </location>
</feature>